<reference evidence="2 3" key="1">
    <citation type="submission" date="2018-09" db="EMBL/GenBank/DDBJ databases">
        <authorList>
            <person name="Livingstone P.G."/>
            <person name="Whitworth D.E."/>
        </authorList>
    </citation>
    <scope>NUCLEOTIDE SEQUENCE [LARGE SCALE GENOMIC DNA]</scope>
    <source>
        <strain evidence="2 3">CA031B</strain>
    </source>
</reference>
<gene>
    <name evidence="2" type="ORF">D7Y13_06220</name>
</gene>
<evidence type="ECO:0000256" key="1">
    <source>
        <dbReference type="SAM" id="SignalP"/>
    </source>
</evidence>
<protein>
    <submittedName>
        <fullName evidence="2">Uncharacterized protein</fullName>
    </submittedName>
</protein>
<evidence type="ECO:0000313" key="2">
    <source>
        <dbReference type="EMBL" id="RKI14317.1"/>
    </source>
</evidence>
<evidence type="ECO:0000313" key="3">
    <source>
        <dbReference type="Proteomes" id="UP000278907"/>
    </source>
</evidence>
<dbReference type="RefSeq" id="WP_120532431.1">
    <property type="nucleotide sequence ID" value="NZ_RAWI01000029.1"/>
</dbReference>
<feature type="chain" id="PRO_5045973900" evidence="1">
    <location>
        <begin position="37"/>
        <end position="173"/>
    </location>
</feature>
<keyword evidence="3" id="KW-1185">Reference proteome</keyword>
<organism evidence="2 3">
    <name type="scientific">Corallococcus praedator</name>
    <dbReference type="NCBI Taxonomy" id="2316724"/>
    <lineage>
        <taxon>Bacteria</taxon>
        <taxon>Pseudomonadati</taxon>
        <taxon>Myxococcota</taxon>
        <taxon>Myxococcia</taxon>
        <taxon>Myxococcales</taxon>
        <taxon>Cystobacterineae</taxon>
        <taxon>Myxococcaceae</taxon>
        <taxon>Corallococcus</taxon>
    </lineage>
</organism>
<comment type="caution">
    <text evidence="2">The sequence shown here is derived from an EMBL/GenBank/DDBJ whole genome shotgun (WGS) entry which is preliminary data.</text>
</comment>
<dbReference type="EMBL" id="RAWI01000029">
    <property type="protein sequence ID" value="RKI14317.1"/>
    <property type="molecule type" value="Genomic_DNA"/>
</dbReference>
<proteinExistence type="predicted"/>
<dbReference type="Proteomes" id="UP000278907">
    <property type="component" value="Unassembled WGS sequence"/>
</dbReference>
<feature type="signal peptide" evidence="1">
    <location>
        <begin position="1"/>
        <end position="36"/>
    </location>
</feature>
<sequence length="173" mass="18755">MSGIHSLGALSRRAFATLVAAFALAFITLAPGDAHAYDESLRVSYIRVKITTGGDDLRTASLAVAQLKYLSLTGSQQTASGNLNNYVGWGNYTENTVTYAVPGDVYVDRLLEFAVQFTSGQPNIFSTGDNWNMNSITVTAVLSNSTETILLTMAGNPLHRFQSDNFTRWAVTF</sequence>
<name>A0ABX9QN73_9BACT</name>
<dbReference type="InterPro" id="IPR006311">
    <property type="entry name" value="TAT_signal"/>
</dbReference>
<dbReference type="PROSITE" id="PS51318">
    <property type="entry name" value="TAT"/>
    <property type="match status" value="1"/>
</dbReference>
<accession>A0ABX9QN73</accession>
<keyword evidence="1" id="KW-0732">Signal</keyword>